<dbReference type="Proteomes" id="UP000007161">
    <property type="component" value="Chromosome"/>
</dbReference>
<accession>H2J3E3</accession>
<dbReference type="OrthoDB" id="9804819at2"/>
<dbReference type="RefSeq" id="WP_014296830.1">
    <property type="nucleotide sequence ID" value="NC_016751.1"/>
</dbReference>
<evidence type="ECO:0000313" key="7">
    <source>
        <dbReference type="Proteomes" id="UP000007161"/>
    </source>
</evidence>
<dbReference type="InterPro" id="IPR003593">
    <property type="entry name" value="AAA+_ATPase"/>
</dbReference>
<evidence type="ECO:0000256" key="2">
    <source>
        <dbReference type="ARBA" id="ARBA00022448"/>
    </source>
</evidence>
<dbReference type="PANTHER" id="PTHR42711:SF5">
    <property type="entry name" value="ABC TRANSPORTER ATP-BINDING PROTEIN NATA"/>
    <property type="match status" value="1"/>
</dbReference>
<dbReference type="GO" id="GO:0016887">
    <property type="term" value="F:ATP hydrolysis activity"/>
    <property type="evidence" value="ECO:0007669"/>
    <property type="project" value="InterPro"/>
</dbReference>
<dbReference type="STRING" id="443254.Marpi_1356"/>
<dbReference type="eggNOG" id="COG1131">
    <property type="taxonomic scope" value="Bacteria"/>
</dbReference>
<dbReference type="PROSITE" id="PS50893">
    <property type="entry name" value="ABC_TRANSPORTER_2"/>
    <property type="match status" value="1"/>
</dbReference>
<proteinExistence type="inferred from homology"/>
<dbReference type="Gene3D" id="3.40.50.300">
    <property type="entry name" value="P-loop containing nucleotide triphosphate hydrolases"/>
    <property type="match status" value="1"/>
</dbReference>
<dbReference type="InterPro" id="IPR027417">
    <property type="entry name" value="P-loop_NTPase"/>
</dbReference>
<keyword evidence="4" id="KW-0067">ATP-binding</keyword>
<dbReference type="Pfam" id="PF00005">
    <property type="entry name" value="ABC_tran"/>
    <property type="match status" value="1"/>
</dbReference>
<dbReference type="SMART" id="SM00382">
    <property type="entry name" value="AAA"/>
    <property type="match status" value="1"/>
</dbReference>
<dbReference type="PROSITE" id="PS00211">
    <property type="entry name" value="ABC_TRANSPORTER_1"/>
    <property type="match status" value="1"/>
</dbReference>
<dbReference type="GO" id="GO:0005524">
    <property type="term" value="F:ATP binding"/>
    <property type="evidence" value="ECO:0007669"/>
    <property type="project" value="UniProtKB-KW"/>
</dbReference>
<evidence type="ECO:0000256" key="4">
    <source>
        <dbReference type="ARBA" id="ARBA00022840"/>
    </source>
</evidence>
<evidence type="ECO:0000256" key="3">
    <source>
        <dbReference type="ARBA" id="ARBA00022741"/>
    </source>
</evidence>
<evidence type="ECO:0000313" key="6">
    <source>
        <dbReference type="EMBL" id="AEX85759.1"/>
    </source>
</evidence>
<dbReference type="InterPro" id="IPR050763">
    <property type="entry name" value="ABC_transporter_ATP-binding"/>
</dbReference>
<dbReference type="KEGG" id="mpz:Marpi_1356"/>
<dbReference type="SUPFAM" id="SSF52540">
    <property type="entry name" value="P-loop containing nucleoside triphosphate hydrolases"/>
    <property type="match status" value="1"/>
</dbReference>
<dbReference type="InterPro" id="IPR003439">
    <property type="entry name" value="ABC_transporter-like_ATP-bd"/>
</dbReference>
<keyword evidence="7" id="KW-1185">Reference proteome</keyword>
<dbReference type="AlphaFoldDB" id="H2J3E3"/>
<keyword evidence="2" id="KW-0813">Transport</keyword>
<dbReference type="InterPro" id="IPR017871">
    <property type="entry name" value="ABC_transporter-like_CS"/>
</dbReference>
<evidence type="ECO:0000256" key="1">
    <source>
        <dbReference type="ARBA" id="ARBA00005417"/>
    </source>
</evidence>
<comment type="similarity">
    <text evidence="1">Belongs to the ABC transporter superfamily.</text>
</comment>
<keyword evidence="3" id="KW-0547">Nucleotide-binding</keyword>
<feature type="domain" description="ABC transporter" evidence="5">
    <location>
        <begin position="2"/>
        <end position="227"/>
    </location>
</feature>
<dbReference type="CDD" id="cd03230">
    <property type="entry name" value="ABC_DR_subfamily_A"/>
    <property type="match status" value="1"/>
</dbReference>
<dbReference type="EMBL" id="CP003257">
    <property type="protein sequence ID" value="AEX85759.1"/>
    <property type="molecule type" value="Genomic_DNA"/>
</dbReference>
<dbReference type="HOGENOM" id="CLU_000604_1_2_0"/>
<gene>
    <name evidence="6" type="ordered locus">Marpi_1356</name>
</gene>
<reference evidence="6 7" key="1">
    <citation type="journal article" date="2012" name="J. Bacteriol.">
        <title>Complete Genome Sequence of the Thermophilic, Piezophilic, Heterotrophic Bacterium Marinitoga piezophila KA3.</title>
        <authorList>
            <person name="Lucas S."/>
            <person name="Han J."/>
            <person name="Lapidus A."/>
            <person name="Cheng J.F."/>
            <person name="Goodwin L.A."/>
            <person name="Pitluck S."/>
            <person name="Peters L."/>
            <person name="Mikhailova N."/>
            <person name="Teshima H."/>
            <person name="Detter J.C."/>
            <person name="Han C."/>
            <person name="Tapia R."/>
            <person name="Land M."/>
            <person name="Hauser L."/>
            <person name="Kyrpides N.C."/>
            <person name="Ivanova N."/>
            <person name="Pagani I."/>
            <person name="Vannier P."/>
            <person name="Oger P."/>
            <person name="Bartlett D.H."/>
            <person name="Noll K.M."/>
            <person name="Woyke T."/>
            <person name="Jebbar M."/>
        </authorList>
    </citation>
    <scope>NUCLEOTIDE SEQUENCE [LARGE SCALE GENOMIC DNA]</scope>
    <source>
        <strain evidence="7">DSM 14283 / JCM 11233 / KA3</strain>
    </source>
</reference>
<protein>
    <submittedName>
        <fullName evidence="6">ABC-type multidrug transport system, ATPase component</fullName>
    </submittedName>
</protein>
<organism evidence="6 7">
    <name type="scientific">Marinitoga piezophila (strain DSM 14283 / JCM 11233 / KA3)</name>
    <dbReference type="NCBI Taxonomy" id="443254"/>
    <lineage>
        <taxon>Bacteria</taxon>
        <taxon>Thermotogati</taxon>
        <taxon>Thermotogota</taxon>
        <taxon>Thermotogae</taxon>
        <taxon>Petrotogales</taxon>
        <taxon>Petrotogaceae</taxon>
        <taxon>Marinitoga</taxon>
    </lineage>
</organism>
<evidence type="ECO:0000259" key="5">
    <source>
        <dbReference type="PROSITE" id="PS50893"/>
    </source>
</evidence>
<sequence>MIKVHGLKKYYGKNRGIEKVDFEIKEGEILGLIGPNGAGKTTTIRILTGFLTPDSGEAFIEDKKVPFEIDKIKENLGYIPGEVNFYGDMRVKEFLEFNRSFYKNIDINYEKEIIETLNIDVNKKIKNLSLGNKKKIAILQALVHKPKYLILDEPTSGLDPLIQQRFYSLIKKHKENGAVILFSSHILSEVEKLCDRFTMIKDGTVIKSGTIEGLKDISKKIITVWDIKLDDNLKRFKYEKQNSEKINFYVKTVELKDFLKVLLNYDFKDMEIKNPDLEDIFLDFYGE</sequence>
<reference evidence="7" key="2">
    <citation type="submission" date="2012-01" db="EMBL/GenBank/DDBJ databases">
        <title>Complete sequence of chromosome of Marinitoga piezophila KA3.</title>
        <authorList>
            <person name="Lucas S."/>
            <person name="Han J."/>
            <person name="Lapidus A."/>
            <person name="Cheng J.-F."/>
            <person name="Goodwin L."/>
            <person name="Pitluck S."/>
            <person name="Peters L."/>
            <person name="Mikhailova N."/>
            <person name="Teshima H."/>
            <person name="Detter J.C."/>
            <person name="Han C."/>
            <person name="Tapia R."/>
            <person name="Land M."/>
            <person name="Hauser L."/>
            <person name="Kyrpides N."/>
            <person name="Ivanova N."/>
            <person name="Pagani I."/>
            <person name="Jebbar M."/>
            <person name="Vannier P."/>
            <person name="Oger P."/>
            <person name="Cario A."/>
            <person name="Bartlett D."/>
            <person name="Noll K.M."/>
            <person name="Woyke T."/>
        </authorList>
    </citation>
    <scope>NUCLEOTIDE SEQUENCE [LARGE SCALE GENOMIC DNA]</scope>
    <source>
        <strain evidence="7">DSM 14283 / JCM 11233 / KA3</strain>
    </source>
</reference>
<dbReference type="PANTHER" id="PTHR42711">
    <property type="entry name" value="ABC TRANSPORTER ATP-BINDING PROTEIN"/>
    <property type="match status" value="1"/>
</dbReference>
<name>H2J3E3_MARPK</name>